<gene>
    <name evidence="2" type="ORF">SINC0208_LOCUS7950</name>
</gene>
<dbReference type="EMBL" id="HBIH01020006">
    <property type="protein sequence ID" value="CAE0327323.1"/>
    <property type="molecule type" value="Transcribed_RNA"/>
</dbReference>
<evidence type="ECO:0000313" key="2">
    <source>
        <dbReference type="EMBL" id="CAE0327323.1"/>
    </source>
</evidence>
<reference evidence="2" key="1">
    <citation type="submission" date="2021-01" db="EMBL/GenBank/DDBJ databases">
        <authorList>
            <person name="Corre E."/>
            <person name="Pelletier E."/>
            <person name="Niang G."/>
            <person name="Scheremetjew M."/>
            <person name="Finn R."/>
            <person name="Kale V."/>
            <person name="Holt S."/>
            <person name="Cochrane G."/>
            <person name="Meng A."/>
            <person name="Brown T."/>
            <person name="Cohen L."/>
        </authorList>
    </citation>
    <scope>NUCLEOTIDE SEQUENCE</scope>
    <source>
        <strain evidence="2">S3</strain>
    </source>
</reference>
<keyword evidence="1" id="KW-1133">Transmembrane helix</keyword>
<keyword evidence="1" id="KW-0812">Transmembrane</keyword>
<keyword evidence="1" id="KW-0472">Membrane</keyword>
<accession>A0A7S3IM38</accession>
<dbReference type="AlphaFoldDB" id="A0A7S3IM38"/>
<organism evidence="2">
    <name type="scientific">Strombidium inclinatum</name>
    <dbReference type="NCBI Taxonomy" id="197538"/>
    <lineage>
        <taxon>Eukaryota</taxon>
        <taxon>Sar</taxon>
        <taxon>Alveolata</taxon>
        <taxon>Ciliophora</taxon>
        <taxon>Intramacronucleata</taxon>
        <taxon>Spirotrichea</taxon>
        <taxon>Oligotrichia</taxon>
        <taxon>Strombidiidae</taxon>
        <taxon>Strombidium</taxon>
    </lineage>
</organism>
<evidence type="ECO:0000256" key="1">
    <source>
        <dbReference type="SAM" id="Phobius"/>
    </source>
</evidence>
<protein>
    <submittedName>
        <fullName evidence="2">Uncharacterized protein</fullName>
    </submittedName>
</protein>
<name>A0A7S3IM38_9SPIT</name>
<sequence>MQYWASLLAEAINIYLLAYQHTVDHCIIHFVALEVIMEMSKLYLEALPDENIKEVLHHHVAIKNRGRDIKFAKRSGFHKFARVLYKVMRALYVAVIFYFIPYTVWFLNFWLAEVGVHSDKSH</sequence>
<feature type="transmembrane region" description="Helical" evidence="1">
    <location>
        <begin position="90"/>
        <end position="112"/>
    </location>
</feature>
<proteinExistence type="predicted"/>